<dbReference type="EMBL" id="FZPD01000002">
    <property type="protein sequence ID" value="SNS76169.1"/>
    <property type="molecule type" value="Genomic_DNA"/>
</dbReference>
<sequence length="165" mass="19135">MDDFSFWWYIIAAVIYFLTRGKKKQQPNSRPGSENSPPPSQPKSFEDLLKEITEGRSEPETPTYEQEPVEIEPVKEREKQDDRLEGERRAFADDESKRVYEESIKMAEGADLKFEPADQFKKGSLFKGSIDEEDEWTIADEIKDGLNSSEAKKAVIYSEILNRKY</sequence>
<evidence type="ECO:0000256" key="2">
    <source>
        <dbReference type="SAM" id="Phobius"/>
    </source>
</evidence>
<dbReference type="OrthoDB" id="965321at2"/>
<feature type="transmembrane region" description="Helical" evidence="2">
    <location>
        <begin position="6"/>
        <end position="21"/>
    </location>
</feature>
<organism evidence="3 4">
    <name type="scientific">Ekhidna lutea</name>
    <dbReference type="NCBI Taxonomy" id="447679"/>
    <lineage>
        <taxon>Bacteria</taxon>
        <taxon>Pseudomonadati</taxon>
        <taxon>Bacteroidota</taxon>
        <taxon>Cytophagia</taxon>
        <taxon>Cytophagales</taxon>
        <taxon>Reichenbachiellaceae</taxon>
        <taxon>Ekhidna</taxon>
    </lineage>
</organism>
<evidence type="ECO:0000313" key="4">
    <source>
        <dbReference type="Proteomes" id="UP000198393"/>
    </source>
</evidence>
<protein>
    <submittedName>
        <fullName evidence="3">Uncharacterized protein</fullName>
    </submittedName>
</protein>
<feature type="compositionally biased region" description="Polar residues" evidence="1">
    <location>
        <begin position="26"/>
        <end position="35"/>
    </location>
</feature>
<keyword evidence="4" id="KW-1185">Reference proteome</keyword>
<reference evidence="3 4" key="1">
    <citation type="submission" date="2017-06" db="EMBL/GenBank/DDBJ databases">
        <authorList>
            <person name="Kim H.J."/>
            <person name="Triplett B.A."/>
        </authorList>
    </citation>
    <scope>NUCLEOTIDE SEQUENCE [LARGE SCALE GENOMIC DNA]</scope>
    <source>
        <strain evidence="3 4">DSM 19307</strain>
    </source>
</reference>
<accession>A0A239H439</accession>
<evidence type="ECO:0000256" key="1">
    <source>
        <dbReference type="SAM" id="MobiDB-lite"/>
    </source>
</evidence>
<keyword evidence="2" id="KW-1133">Transmembrane helix</keyword>
<keyword evidence="2" id="KW-0472">Membrane</keyword>
<feature type="compositionally biased region" description="Basic and acidic residues" evidence="1">
    <location>
        <begin position="72"/>
        <end position="97"/>
    </location>
</feature>
<keyword evidence="2" id="KW-0812">Transmembrane</keyword>
<evidence type="ECO:0000313" key="3">
    <source>
        <dbReference type="EMBL" id="SNS76169.1"/>
    </source>
</evidence>
<name>A0A239H439_EKHLU</name>
<dbReference type="Proteomes" id="UP000198393">
    <property type="component" value="Unassembled WGS sequence"/>
</dbReference>
<gene>
    <name evidence="3" type="ORF">SAMN05421640_1134</name>
</gene>
<feature type="region of interest" description="Disordered" evidence="1">
    <location>
        <begin position="22"/>
        <end position="97"/>
    </location>
</feature>
<proteinExistence type="predicted"/>
<dbReference type="AlphaFoldDB" id="A0A239H439"/>
<dbReference type="RefSeq" id="WP_089355895.1">
    <property type="nucleotide sequence ID" value="NZ_FZPD01000002.1"/>
</dbReference>
<feature type="compositionally biased region" description="Basic and acidic residues" evidence="1">
    <location>
        <begin position="44"/>
        <end position="59"/>
    </location>
</feature>